<name>A0A2M9BKG9_9ACTN</name>
<dbReference type="RefSeq" id="WP_100414951.1">
    <property type="nucleotide sequence ID" value="NZ_PGEZ01000001.1"/>
</dbReference>
<keyword evidence="1" id="KW-1133">Transmembrane helix</keyword>
<protein>
    <recommendedName>
        <fullName evidence="4">DUF3017 family protein</fullName>
    </recommendedName>
</protein>
<comment type="caution">
    <text evidence="2">The sequence shown here is derived from an EMBL/GenBank/DDBJ whole genome shotgun (WGS) entry which is preliminary data.</text>
</comment>
<dbReference type="InterPro" id="IPR021385">
    <property type="entry name" value="DUF3017"/>
</dbReference>
<feature type="transmembrane region" description="Helical" evidence="1">
    <location>
        <begin position="12"/>
        <end position="30"/>
    </location>
</feature>
<dbReference type="AlphaFoldDB" id="A0A2M9BKG9"/>
<evidence type="ECO:0000256" key="1">
    <source>
        <dbReference type="SAM" id="Phobius"/>
    </source>
</evidence>
<dbReference type="OrthoDB" id="3790201at2"/>
<feature type="transmembrane region" description="Helical" evidence="1">
    <location>
        <begin position="67"/>
        <end position="89"/>
    </location>
</feature>
<dbReference type="Proteomes" id="UP000230842">
    <property type="component" value="Unassembled WGS sequence"/>
</dbReference>
<evidence type="ECO:0000313" key="2">
    <source>
        <dbReference type="EMBL" id="PJJ58446.1"/>
    </source>
</evidence>
<keyword evidence="1" id="KW-0472">Membrane</keyword>
<reference evidence="2 3" key="1">
    <citation type="submission" date="2017-11" db="EMBL/GenBank/DDBJ databases">
        <title>Genomic Encyclopedia of Archaeal and Bacterial Type Strains, Phase II (KMG-II): From Individual Species to Whole Genera.</title>
        <authorList>
            <person name="Goeker M."/>
        </authorList>
    </citation>
    <scope>NUCLEOTIDE SEQUENCE [LARGE SCALE GENOMIC DNA]</scope>
    <source>
        <strain evidence="2 3">DSM 27763</strain>
    </source>
</reference>
<keyword evidence="3" id="KW-1185">Reference proteome</keyword>
<keyword evidence="1" id="KW-0812">Transmembrane</keyword>
<sequence length="95" mass="9787">MRAEGQLKERGSQVFVALVAVLGVGMVMVGVGAWRFGIAAIGASLVFGAVVRAVLPDPAAGLLRVRGRVFDTVWMALLGTALVTLAIIVPPGLFA</sequence>
<feature type="transmembrane region" description="Helical" evidence="1">
    <location>
        <begin position="36"/>
        <end position="55"/>
    </location>
</feature>
<proteinExistence type="predicted"/>
<dbReference type="Pfam" id="PF11222">
    <property type="entry name" value="DUF3017"/>
    <property type="match status" value="1"/>
</dbReference>
<dbReference type="EMBL" id="PGEZ01000001">
    <property type="protein sequence ID" value="PJJ58446.1"/>
    <property type="molecule type" value="Genomic_DNA"/>
</dbReference>
<organism evidence="2 3">
    <name type="scientific">Mumia flava</name>
    <dbReference type="NCBI Taxonomy" id="1348852"/>
    <lineage>
        <taxon>Bacteria</taxon>
        <taxon>Bacillati</taxon>
        <taxon>Actinomycetota</taxon>
        <taxon>Actinomycetes</taxon>
        <taxon>Propionibacteriales</taxon>
        <taxon>Nocardioidaceae</taxon>
        <taxon>Mumia</taxon>
    </lineage>
</organism>
<evidence type="ECO:0008006" key="4">
    <source>
        <dbReference type="Google" id="ProtNLM"/>
    </source>
</evidence>
<evidence type="ECO:0000313" key="3">
    <source>
        <dbReference type="Proteomes" id="UP000230842"/>
    </source>
</evidence>
<gene>
    <name evidence="2" type="ORF">CLV56_2697</name>
</gene>
<accession>A0A2M9BKG9</accession>